<dbReference type="Pfam" id="PF06172">
    <property type="entry name" value="Cupin_5"/>
    <property type="match status" value="1"/>
</dbReference>
<dbReference type="AlphaFoldDB" id="A0A7C9MD80"/>
<name>A0A7C9MD80_9RHOB</name>
<dbReference type="InterPro" id="IPR011051">
    <property type="entry name" value="RmlC_Cupin_sf"/>
</dbReference>
<proteinExistence type="predicted"/>
<dbReference type="RefSeq" id="WP_160763477.1">
    <property type="nucleotide sequence ID" value="NZ_WUPT01000001.1"/>
</dbReference>
<evidence type="ECO:0000313" key="2">
    <source>
        <dbReference type="EMBL" id="MXQ07612.1"/>
    </source>
</evidence>
<dbReference type="SUPFAM" id="SSF51182">
    <property type="entry name" value="RmlC-like cupins"/>
    <property type="match status" value="1"/>
</dbReference>
<accession>A0A7C9MD80</accession>
<dbReference type="InterPro" id="IPR014710">
    <property type="entry name" value="RmlC-like_jellyroll"/>
</dbReference>
<reference evidence="2 3" key="2">
    <citation type="submission" date="2020-03" db="EMBL/GenBank/DDBJ databases">
        <title>Kangsaoukella pontilimi gen. nov., sp. nov., a new member of the family Rhodobacteraceae isolated from a tidal mudflat.</title>
        <authorList>
            <person name="Kim I.S."/>
        </authorList>
    </citation>
    <scope>NUCLEOTIDE SEQUENCE [LARGE SCALE GENOMIC DNA]</scope>
    <source>
        <strain evidence="2 3">GH1-50</strain>
    </source>
</reference>
<reference evidence="2 3" key="1">
    <citation type="submission" date="2019-12" db="EMBL/GenBank/DDBJ databases">
        <authorList>
            <person name="Lee S.D."/>
        </authorList>
    </citation>
    <scope>NUCLEOTIDE SEQUENCE [LARGE SCALE GENOMIC DNA]</scope>
    <source>
        <strain evidence="2 3">GH1-50</strain>
    </source>
</reference>
<sequence length="140" mass="15279">MTADEIIAALGLEPHPEGGWYRQTWVADARDGARPAGTAIHFLLKAGEASHWHRVDADEIWHYYAGAPLSLRMAETGDGPAEEHMLTPDLSLGRPQIVVPKGWWQAARTTGAFTWVGCTVSPAFRFEGFELAPPGFDIPG</sequence>
<feature type="domain" description="DUF985" evidence="1">
    <location>
        <begin position="5"/>
        <end position="132"/>
    </location>
</feature>
<dbReference type="EMBL" id="WUPT01000001">
    <property type="protein sequence ID" value="MXQ07612.1"/>
    <property type="molecule type" value="Genomic_DNA"/>
</dbReference>
<evidence type="ECO:0000259" key="1">
    <source>
        <dbReference type="Pfam" id="PF06172"/>
    </source>
</evidence>
<comment type="caution">
    <text evidence="2">The sequence shown here is derived from an EMBL/GenBank/DDBJ whole genome shotgun (WGS) entry which is preliminary data.</text>
</comment>
<evidence type="ECO:0000313" key="3">
    <source>
        <dbReference type="Proteomes" id="UP000480350"/>
    </source>
</evidence>
<dbReference type="InterPro" id="IPR039935">
    <property type="entry name" value="YML079W-like"/>
</dbReference>
<dbReference type="Proteomes" id="UP000480350">
    <property type="component" value="Unassembled WGS sequence"/>
</dbReference>
<organism evidence="2 3">
    <name type="scientific">Kangsaoukella pontilimi</name>
    <dbReference type="NCBI Taxonomy" id="2691042"/>
    <lineage>
        <taxon>Bacteria</taxon>
        <taxon>Pseudomonadati</taxon>
        <taxon>Pseudomonadota</taxon>
        <taxon>Alphaproteobacteria</taxon>
        <taxon>Rhodobacterales</taxon>
        <taxon>Paracoccaceae</taxon>
        <taxon>Kangsaoukella</taxon>
    </lineage>
</organism>
<keyword evidence="3" id="KW-1185">Reference proteome</keyword>
<dbReference type="InterPro" id="IPR009327">
    <property type="entry name" value="Cupin_DUF985"/>
</dbReference>
<gene>
    <name evidence="2" type="ORF">GQ651_07110</name>
</gene>
<dbReference type="PANTHER" id="PTHR33387">
    <property type="entry name" value="RMLC-LIKE JELLY ROLL FOLD PROTEIN"/>
    <property type="match status" value="1"/>
</dbReference>
<dbReference type="Gene3D" id="2.60.120.10">
    <property type="entry name" value="Jelly Rolls"/>
    <property type="match status" value="1"/>
</dbReference>
<protein>
    <submittedName>
        <fullName evidence="2">Cupin</fullName>
    </submittedName>
</protein>
<dbReference type="PANTHER" id="PTHR33387:SF3">
    <property type="entry name" value="DUF985 DOMAIN-CONTAINING PROTEIN"/>
    <property type="match status" value="1"/>
</dbReference>
<dbReference type="CDD" id="cd06121">
    <property type="entry name" value="cupin_YML079wp"/>
    <property type="match status" value="1"/>
</dbReference>